<dbReference type="PANTHER" id="PTHR24033:SF151">
    <property type="entry name" value="NOTCH 2"/>
    <property type="match status" value="1"/>
</dbReference>
<keyword evidence="6" id="KW-0245">EGF-like domain</keyword>
<comment type="caution">
    <text evidence="6">Lacks conserved residue(s) required for the propagation of feature annotation.</text>
</comment>
<dbReference type="SUPFAM" id="SSF57196">
    <property type="entry name" value="EGF/Laminin"/>
    <property type="match status" value="1"/>
</dbReference>
<reference evidence="10" key="1">
    <citation type="submission" date="2021-02" db="EMBL/GenBank/DDBJ databases">
        <authorList>
            <person name="Nowell W R."/>
        </authorList>
    </citation>
    <scope>NUCLEOTIDE SEQUENCE</scope>
</reference>
<evidence type="ECO:0000256" key="3">
    <source>
        <dbReference type="ARBA" id="ARBA00022989"/>
    </source>
</evidence>
<evidence type="ECO:0000256" key="2">
    <source>
        <dbReference type="ARBA" id="ARBA00022692"/>
    </source>
</evidence>
<evidence type="ECO:0000256" key="5">
    <source>
        <dbReference type="ARBA" id="ARBA00023157"/>
    </source>
</evidence>
<dbReference type="Proteomes" id="UP000663828">
    <property type="component" value="Unassembled WGS sequence"/>
</dbReference>
<dbReference type="SMART" id="SM00192">
    <property type="entry name" value="LDLa"/>
    <property type="match status" value="3"/>
</dbReference>
<sequence length="1443" mass="169710">MNEETPRFHVEPDQFFSSFTFTELSEQNITGEDLYFWSSPIDLIERYELYLISNDKTMGKEIYYNCTLPRFGRKCQYEFDQYALDYTLQEYMRRFYRSQLIISFRANLTCYIHLQCHRGPYPSCLDWTEICNGINDCLDYPFDEEYCSQVNVNDSLYQLRTSIRGSFSWLNIAPLIGYEDTKCNNGPLTSSCSPGRNTHLLEARYSIKDNSTSDNCWLALKCLFQIPDSICKYFCSLNECIEIIEDKCPLMFYFPTIPILFSNIYFAYEKTDMKTFLNDQFPNSYICYENNSFYDNYFRNQTMISFENKKCYRYNNSSPVPVAGPSFLNYMDLIFNTFYSSNQLLNSIPSLYRIKTTVRKSLESVVIKTSNTLPPCLDDDRPPTMESGIHLTHDGEYFYEYHYVDESSRCEKKLYITFQSICDGINNLSPKLIDERNQTDETDCDSWPCNNLYTHCDGFWNCLNGEDEIGCQQSLSINCSSNEHLCVSSRTKQFICLNINKTNDGQIDCLGAIDEPSICQRNNRYVIENLYCTQNNSKTCLDGNELCWEWINFQSDVKCQEFDFLSYDGLSLSEEDILRQRRLILCQHLMVKREEFRKYFSLKETNALPINTLISTEKSFQPLSFFQLQGLCHRGLPLRIWLNKNKSQIICLCPHSYYGSTCQYQNQRVSLNIKFAVLLSDNQQIPFEIIIYLIENNYQRIIHSSQQFVFLFMRDCELETFNNYLLYAKRSKNHTENYSIHIDIYEKSSSIYRGSFFFPIINSFLPVHRLNLALYIPLSPDKIQYCSQKHQCLHGKCIKYLNFDQDINFCQCDPGWSGQYCTIQYLINCTCSLNTECLGIDARNRSICLCPLDKSGPRCLIRNRICEKNDNSTCHNHGLCIPSDLYKKTTNPFQCICSKGYSGQYCQKKDNEIHLFFETKFTSPTIFIHFIETTKDILPRTTTIWKTISLRDNSISFNWSHPFNVILIEDPKKNYYLINVQKDYIESQNFVKQVKFSDRCRHINELFNQTVLKYSPLQRMKHYHIPCQTSLFDLLCFYDNIHICFCYEYYGQRLTNCFRFNHTMNFDCPGRNECQNNGKCFQIGRECVKTTICLCESCFYGKRCKFTTSGFSLSLDNILAYHIQPTDKITKQSNIIKIIILLNIVFLFAGLINGICSLITFQNAKLREVGCGLYLLYSSMTTLIIIILFGLKFWIFIFSQTSSITNRLFLHIQCISLDYLLRIFLHMDQWLNACVACERAVTIMKGTRFNQRKSRQTAKLIIILLLIFNILLFIPEPFHRRLDEEFDEEENTRRIWCVVIYSASVQTYITIINTLQFFIPFIINFISAIIFITRKSAQQSHVQRKRSFREILRENYREHKNLFISPVILVFLAVPRLVLTYVSKCLQSTNDSWLFLSGYFISFIPAVLTFVIFVLPSKFYKEEFHKTILRYRTAIQQYAHISK</sequence>
<dbReference type="PROSITE" id="PS01186">
    <property type="entry name" value="EGF_2"/>
    <property type="match status" value="2"/>
</dbReference>
<dbReference type="InterPro" id="IPR000742">
    <property type="entry name" value="EGF"/>
</dbReference>
<feature type="domain" description="G-protein coupled receptors family 1 profile" evidence="9">
    <location>
        <begin position="1152"/>
        <end position="1413"/>
    </location>
</feature>
<dbReference type="PANTHER" id="PTHR24033">
    <property type="entry name" value="EGF-LIKE DOMAIN-CONTAINING PROTEIN"/>
    <property type="match status" value="1"/>
</dbReference>
<feature type="transmembrane region" description="Helical" evidence="7">
    <location>
        <begin position="1173"/>
        <end position="1196"/>
    </location>
</feature>
<feature type="disulfide bond" evidence="6">
    <location>
        <begin position="897"/>
        <end position="906"/>
    </location>
</feature>
<dbReference type="Pfam" id="PF00001">
    <property type="entry name" value="7tm_1"/>
    <property type="match status" value="1"/>
</dbReference>
<proteinExistence type="predicted"/>
<evidence type="ECO:0000256" key="6">
    <source>
        <dbReference type="PROSITE-ProRule" id="PRU00076"/>
    </source>
</evidence>
<feature type="transmembrane region" description="Helical" evidence="7">
    <location>
        <begin position="1138"/>
        <end position="1161"/>
    </location>
</feature>
<evidence type="ECO:0000259" key="8">
    <source>
        <dbReference type="PROSITE" id="PS50026"/>
    </source>
</evidence>
<organism evidence="10 11">
    <name type="scientific">Adineta ricciae</name>
    <name type="common">Rotifer</name>
    <dbReference type="NCBI Taxonomy" id="249248"/>
    <lineage>
        <taxon>Eukaryota</taxon>
        <taxon>Metazoa</taxon>
        <taxon>Spiralia</taxon>
        <taxon>Gnathifera</taxon>
        <taxon>Rotifera</taxon>
        <taxon>Eurotatoria</taxon>
        <taxon>Bdelloidea</taxon>
        <taxon>Adinetida</taxon>
        <taxon>Adinetidae</taxon>
        <taxon>Adineta</taxon>
    </lineage>
</organism>
<evidence type="ECO:0000313" key="10">
    <source>
        <dbReference type="EMBL" id="CAF1192759.1"/>
    </source>
</evidence>
<evidence type="ECO:0000259" key="9">
    <source>
        <dbReference type="PROSITE" id="PS50262"/>
    </source>
</evidence>
<gene>
    <name evidence="10" type="ORF">XAT740_LOCUS23215</name>
</gene>
<evidence type="ECO:0000256" key="7">
    <source>
        <dbReference type="SAM" id="Phobius"/>
    </source>
</evidence>
<feature type="transmembrane region" description="Helical" evidence="7">
    <location>
        <begin position="1317"/>
        <end position="1337"/>
    </location>
</feature>
<keyword evidence="5 6" id="KW-1015">Disulfide bond</keyword>
<dbReference type="EMBL" id="CAJNOR010001745">
    <property type="protein sequence ID" value="CAF1192759.1"/>
    <property type="molecule type" value="Genomic_DNA"/>
</dbReference>
<dbReference type="Pfam" id="PF00008">
    <property type="entry name" value="EGF"/>
    <property type="match status" value="1"/>
</dbReference>
<accession>A0A814W1G1</accession>
<keyword evidence="3 7" id="KW-1133">Transmembrane helix</keyword>
<dbReference type="PROSITE" id="PS50262">
    <property type="entry name" value="G_PROTEIN_RECEP_F1_2"/>
    <property type="match status" value="1"/>
</dbReference>
<name>A0A814W1G1_ADIRI</name>
<feature type="domain" description="EGF-like" evidence="8">
    <location>
        <begin position="862"/>
        <end position="907"/>
    </location>
</feature>
<dbReference type="SUPFAM" id="SSF81321">
    <property type="entry name" value="Family A G protein-coupled receptor-like"/>
    <property type="match status" value="1"/>
</dbReference>
<evidence type="ECO:0000313" key="11">
    <source>
        <dbReference type="Proteomes" id="UP000663828"/>
    </source>
</evidence>
<keyword evidence="11" id="KW-1185">Reference proteome</keyword>
<feature type="transmembrane region" description="Helical" evidence="7">
    <location>
        <begin position="1394"/>
        <end position="1415"/>
    </location>
</feature>
<dbReference type="InterPro" id="IPR017452">
    <property type="entry name" value="GPCR_Rhodpsn_7TM"/>
</dbReference>
<feature type="transmembrane region" description="Helical" evidence="7">
    <location>
        <begin position="1362"/>
        <end position="1382"/>
    </location>
</feature>
<dbReference type="PROSITE" id="PS00022">
    <property type="entry name" value="EGF_1"/>
    <property type="match status" value="4"/>
</dbReference>
<evidence type="ECO:0000256" key="1">
    <source>
        <dbReference type="ARBA" id="ARBA00004370"/>
    </source>
</evidence>
<evidence type="ECO:0000256" key="4">
    <source>
        <dbReference type="ARBA" id="ARBA00023136"/>
    </source>
</evidence>
<protein>
    <submittedName>
        <fullName evidence="10">Uncharacterized protein</fullName>
    </submittedName>
</protein>
<dbReference type="Gene3D" id="2.10.25.10">
    <property type="entry name" value="Laminin"/>
    <property type="match status" value="2"/>
</dbReference>
<dbReference type="GO" id="GO:0004930">
    <property type="term" value="F:G protein-coupled receptor activity"/>
    <property type="evidence" value="ECO:0007669"/>
    <property type="project" value="InterPro"/>
</dbReference>
<dbReference type="InterPro" id="IPR002172">
    <property type="entry name" value="LDrepeatLR_classA_rpt"/>
</dbReference>
<dbReference type="PROSITE" id="PS50026">
    <property type="entry name" value="EGF_3"/>
    <property type="match status" value="2"/>
</dbReference>
<dbReference type="SMART" id="SM00181">
    <property type="entry name" value="EGF"/>
    <property type="match status" value="3"/>
</dbReference>
<comment type="subcellular location">
    <subcellularLocation>
        <location evidence="1">Membrane</location>
    </subcellularLocation>
</comment>
<keyword evidence="4 7" id="KW-0472">Membrane</keyword>
<dbReference type="InterPro" id="IPR000276">
    <property type="entry name" value="GPCR_Rhodpsn"/>
</dbReference>
<dbReference type="Gene3D" id="1.20.1070.10">
    <property type="entry name" value="Rhodopsin 7-helix transmembrane proteins"/>
    <property type="match status" value="1"/>
</dbReference>
<keyword evidence="2 7" id="KW-0812">Transmembrane</keyword>
<feature type="transmembrane region" description="Helical" evidence="7">
    <location>
        <begin position="1257"/>
        <end position="1274"/>
    </location>
</feature>
<feature type="domain" description="EGF-like" evidence="8">
    <location>
        <begin position="782"/>
        <end position="822"/>
    </location>
</feature>
<comment type="caution">
    <text evidence="10">The sequence shown here is derived from an EMBL/GenBank/DDBJ whole genome shotgun (WGS) entry which is preliminary data.</text>
</comment>
<feature type="disulfide bond" evidence="6">
    <location>
        <begin position="812"/>
        <end position="821"/>
    </location>
</feature>
<dbReference type="GO" id="GO:0016020">
    <property type="term" value="C:membrane"/>
    <property type="evidence" value="ECO:0007669"/>
    <property type="project" value="UniProtKB-SubCell"/>
</dbReference>
<dbReference type="InterPro" id="IPR051830">
    <property type="entry name" value="NOTCH_homolog"/>
</dbReference>